<protein>
    <submittedName>
        <fullName evidence="2">Uncharacterized protein</fullName>
    </submittedName>
</protein>
<evidence type="ECO:0000313" key="3">
    <source>
        <dbReference type="Proteomes" id="UP000472271"/>
    </source>
</evidence>
<reference evidence="2" key="1">
    <citation type="submission" date="2019-06" db="EMBL/GenBank/DDBJ databases">
        <authorList>
            <consortium name="Wellcome Sanger Institute Data Sharing"/>
        </authorList>
    </citation>
    <scope>NUCLEOTIDE SEQUENCE [LARGE SCALE GENOMIC DNA]</scope>
</reference>
<accession>A0A672ZNA7</accession>
<evidence type="ECO:0000313" key="2">
    <source>
        <dbReference type="Ensembl" id="ENSSORP00005017932.1"/>
    </source>
</evidence>
<dbReference type="Ensembl" id="ENSSORT00005018472.1">
    <property type="protein sequence ID" value="ENSSORP00005017932.1"/>
    <property type="gene ID" value="ENSSORG00005008930.1"/>
</dbReference>
<sequence length="62" mass="6820">MSLADVNDENRGVYPGGNRCTSSDDIFALAQPTGRPSILRQSENLPSKSEPKGMKSQQLRNR</sequence>
<feature type="region of interest" description="Disordered" evidence="1">
    <location>
        <begin position="1"/>
        <end position="62"/>
    </location>
</feature>
<dbReference type="InParanoid" id="A0A672ZNA7"/>
<name>A0A672ZNA7_9TELE</name>
<proteinExistence type="predicted"/>
<dbReference type="AlphaFoldDB" id="A0A672ZNA7"/>
<dbReference type="Proteomes" id="UP000472271">
    <property type="component" value="Chromosome 22"/>
</dbReference>
<keyword evidence="3" id="KW-1185">Reference proteome</keyword>
<organism evidence="2 3">
    <name type="scientific">Sphaeramia orbicularis</name>
    <name type="common">orbiculate cardinalfish</name>
    <dbReference type="NCBI Taxonomy" id="375764"/>
    <lineage>
        <taxon>Eukaryota</taxon>
        <taxon>Metazoa</taxon>
        <taxon>Chordata</taxon>
        <taxon>Craniata</taxon>
        <taxon>Vertebrata</taxon>
        <taxon>Euteleostomi</taxon>
        <taxon>Actinopterygii</taxon>
        <taxon>Neopterygii</taxon>
        <taxon>Teleostei</taxon>
        <taxon>Neoteleostei</taxon>
        <taxon>Acanthomorphata</taxon>
        <taxon>Gobiaria</taxon>
        <taxon>Kurtiformes</taxon>
        <taxon>Apogonoidei</taxon>
        <taxon>Apogonidae</taxon>
        <taxon>Apogoninae</taxon>
        <taxon>Sphaeramia</taxon>
    </lineage>
</organism>
<evidence type="ECO:0000256" key="1">
    <source>
        <dbReference type="SAM" id="MobiDB-lite"/>
    </source>
</evidence>
<reference evidence="2" key="3">
    <citation type="submission" date="2025-09" db="UniProtKB">
        <authorList>
            <consortium name="Ensembl"/>
        </authorList>
    </citation>
    <scope>IDENTIFICATION</scope>
</reference>
<reference evidence="2" key="2">
    <citation type="submission" date="2025-08" db="UniProtKB">
        <authorList>
            <consortium name="Ensembl"/>
        </authorList>
    </citation>
    <scope>IDENTIFICATION</scope>
</reference>